<evidence type="ECO:0000313" key="2">
    <source>
        <dbReference type="EMBL" id="AMO36898.1"/>
    </source>
</evidence>
<dbReference type="InterPro" id="IPR029069">
    <property type="entry name" value="HotDog_dom_sf"/>
</dbReference>
<dbReference type="Pfam" id="PF01575">
    <property type="entry name" value="MaoC_dehydratas"/>
    <property type="match status" value="1"/>
</dbReference>
<dbReference type="PANTHER" id="PTHR43664:SF1">
    <property type="entry name" value="BETA-METHYLMALYL-COA DEHYDRATASE"/>
    <property type="match status" value="1"/>
</dbReference>
<dbReference type="AlphaFoldDB" id="A0A127K4L9"/>
<dbReference type="SUPFAM" id="SSF54637">
    <property type="entry name" value="Thioesterase/thiol ester dehydrase-isomerase"/>
    <property type="match status" value="1"/>
</dbReference>
<dbReference type="Gene3D" id="3.10.129.10">
    <property type="entry name" value="Hotdog Thioesterase"/>
    <property type="match status" value="1"/>
</dbReference>
<proteinExistence type="predicted"/>
<protein>
    <submittedName>
        <fullName evidence="2">Dehydratase</fullName>
    </submittedName>
</protein>
<feature type="domain" description="MaoC-like" evidence="1">
    <location>
        <begin position="9"/>
        <end position="111"/>
    </location>
</feature>
<organism evidence="2 3">
    <name type="scientific">Thauera humireducens</name>
    <dbReference type="NCBI Taxonomy" id="1134435"/>
    <lineage>
        <taxon>Bacteria</taxon>
        <taxon>Pseudomonadati</taxon>
        <taxon>Pseudomonadota</taxon>
        <taxon>Betaproteobacteria</taxon>
        <taxon>Rhodocyclales</taxon>
        <taxon>Zoogloeaceae</taxon>
        <taxon>Thauera</taxon>
    </lineage>
</organism>
<keyword evidence="3" id="KW-1185">Reference proteome</keyword>
<dbReference type="InterPro" id="IPR052342">
    <property type="entry name" value="MCH/BMMD"/>
</dbReference>
<sequence length="150" mass="16888">MIYWEDVVLDEPRESSERYLLTVENIKGFATEWDPFPPHVDEAAAAKSPIGQLFAAGVHLLSVTIRLSHTISTDETASIAGRGWDNLRFHRPGVAGDELRARVTHVERSPGSRPERGVLVSRFELLNQRDERVISFDANVVMLRREPLTA</sequence>
<accession>A0A127K4L9</accession>
<dbReference type="RefSeq" id="WP_048704983.1">
    <property type="nucleotide sequence ID" value="NZ_CP014646.1"/>
</dbReference>
<dbReference type="PANTHER" id="PTHR43664">
    <property type="entry name" value="MONOAMINE OXIDASE-RELATED"/>
    <property type="match status" value="1"/>
</dbReference>
<gene>
    <name evidence="2" type="ORF">AC731_008055</name>
</gene>
<dbReference type="InterPro" id="IPR002539">
    <property type="entry name" value="MaoC-like_dom"/>
</dbReference>
<dbReference type="KEGG" id="thu:AC731_008055"/>
<evidence type="ECO:0000259" key="1">
    <source>
        <dbReference type="Pfam" id="PF01575"/>
    </source>
</evidence>
<name>A0A127K4L9_9RHOO</name>
<dbReference type="STRING" id="1134435.AC731_008055"/>
<evidence type="ECO:0000313" key="3">
    <source>
        <dbReference type="Proteomes" id="UP000036902"/>
    </source>
</evidence>
<reference evidence="3" key="1">
    <citation type="submission" date="2016-03" db="EMBL/GenBank/DDBJ databases">
        <authorList>
            <person name="Ma C."/>
            <person name="Zhou S."/>
            <person name="Yang G."/>
        </authorList>
    </citation>
    <scope>NUCLEOTIDE SEQUENCE [LARGE SCALE GENOMIC DNA]</scope>
    <source>
        <strain evidence="3">SgZ-1</strain>
    </source>
</reference>
<dbReference type="EMBL" id="CP014646">
    <property type="protein sequence ID" value="AMO36898.1"/>
    <property type="molecule type" value="Genomic_DNA"/>
</dbReference>
<dbReference type="Proteomes" id="UP000036902">
    <property type="component" value="Chromosome"/>
</dbReference>